<proteinExistence type="predicted"/>
<evidence type="ECO:0000313" key="3">
    <source>
        <dbReference type="Proteomes" id="UP000601435"/>
    </source>
</evidence>
<evidence type="ECO:0000313" key="2">
    <source>
        <dbReference type="EMBL" id="CAE7772181.1"/>
    </source>
</evidence>
<dbReference type="EMBL" id="CAJNJA010041141">
    <property type="protein sequence ID" value="CAE7772181.1"/>
    <property type="molecule type" value="Genomic_DNA"/>
</dbReference>
<keyword evidence="3" id="KW-1185">Reference proteome</keyword>
<organism evidence="2 3">
    <name type="scientific">Symbiodinium necroappetens</name>
    <dbReference type="NCBI Taxonomy" id="1628268"/>
    <lineage>
        <taxon>Eukaryota</taxon>
        <taxon>Sar</taxon>
        <taxon>Alveolata</taxon>
        <taxon>Dinophyceae</taxon>
        <taxon>Suessiales</taxon>
        <taxon>Symbiodiniaceae</taxon>
        <taxon>Symbiodinium</taxon>
    </lineage>
</organism>
<accession>A0A812YI89</accession>
<gene>
    <name evidence="2" type="ORF">SNEC2469_LOCUS22566</name>
</gene>
<name>A0A812YI89_9DINO</name>
<protein>
    <submittedName>
        <fullName evidence="2">Uncharacterized protein</fullName>
    </submittedName>
</protein>
<sequence length="225" mass="25333">MHRYISWIAKAGFKELGIEQQQGGWLDLAGIAAAVTRNRKDLGDFDAEKLKMYIQETDVDGRFEINGLQLRKVDKADRRRRDSQRSPFEPSSAPTGQAAVREPMEMLEVSSSASSGRHRRRSRSLSLGSDSDRLGADDPEDDALAARCQNLRVSGDMEDVKPEIKTELRPNKGTVQIPTPDPPPGEYWTQYKDEGDKGLFWWFYDGPLGQWWVGQDGGEPLQYCG</sequence>
<feature type="compositionally biased region" description="Basic and acidic residues" evidence="1">
    <location>
        <begin position="74"/>
        <end position="84"/>
    </location>
</feature>
<dbReference type="Proteomes" id="UP000601435">
    <property type="component" value="Unassembled WGS sequence"/>
</dbReference>
<comment type="caution">
    <text evidence="2">The sequence shown here is derived from an EMBL/GenBank/DDBJ whole genome shotgun (WGS) entry which is preliminary data.</text>
</comment>
<feature type="region of interest" description="Disordered" evidence="1">
    <location>
        <begin position="74"/>
        <end position="140"/>
    </location>
</feature>
<reference evidence="2" key="1">
    <citation type="submission" date="2021-02" db="EMBL/GenBank/DDBJ databases">
        <authorList>
            <person name="Dougan E. K."/>
            <person name="Rhodes N."/>
            <person name="Thang M."/>
            <person name="Chan C."/>
        </authorList>
    </citation>
    <scope>NUCLEOTIDE SEQUENCE</scope>
</reference>
<dbReference type="AlphaFoldDB" id="A0A812YI89"/>
<evidence type="ECO:0000256" key="1">
    <source>
        <dbReference type="SAM" id="MobiDB-lite"/>
    </source>
</evidence>
<dbReference type="OrthoDB" id="422690at2759"/>